<dbReference type="EMBL" id="PSQE01000002">
    <property type="protein sequence ID" value="RHN75172.1"/>
    <property type="molecule type" value="Genomic_DNA"/>
</dbReference>
<name>A0A396JCZ7_MEDTR</name>
<evidence type="ECO:0000313" key="1">
    <source>
        <dbReference type="EMBL" id="RHN75172.1"/>
    </source>
</evidence>
<dbReference type="Proteomes" id="UP000265566">
    <property type="component" value="Chromosome 2"/>
</dbReference>
<proteinExistence type="predicted"/>
<comment type="caution">
    <text evidence="1">The sequence shown here is derived from an EMBL/GenBank/DDBJ whole genome shotgun (WGS) entry which is preliminary data.</text>
</comment>
<sequence>MCKMTKGYNLEWLVLYYKRKTKCWCQGFEKLLVNCRGQVLARVSDFRILTPSHLLHR</sequence>
<accession>A0A396JCZ7</accession>
<organism evidence="1">
    <name type="scientific">Medicago truncatula</name>
    <name type="common">Barrel medic</name>
    <name type="synonym">Medicago tribuloides</name>
    <dbReference type="NCBI Taxonomy" id="3880"/>
    <lineage>
        <taxon>Eukaryota</taxon>
        <taxon>Viridiplantae</taxon>
        <taxon>Streptophyta</taxon>
        <taxon>Embryophyta</taxon>
        <taxon>Tracheophyta</taxon>
        <taxon>Spermatophyta</taxon>
        <taxon>Magnoliopsida</taxon>
        <taxon>eudicotyledons</taxon>
        <taxon>Gunneridae</taxon>
        <taxon>Pentapetalae</taxon>
        <taxon>rosids</taxon>
        <taxon>fabids</taxon>
        <taxon>Fabales</taxon>
        <taxon>Fabaceae</taxon>
        <taxon>Papilionoideae</taxon>
        <taxon>50 kb inversion clade</taxon>
        <taxon>NPAAA clade</taxon>
        <taxon>Hologalegina</taxon>
        <taxon>IRL clade</taxon>
        <taxon>Trifolieae</taxon>
        <taxon>Medicago</taxon>
    </lineage>
</organism>
<gene>
    <name evidence="1" type="ORF">MtrunA17_Chr2g0318271</name>
</gene>
<protein>
    <submittedName>
        <fullName evidence="1">Uncharacterized protein</fullName>
    </submittedName>
</protein>
<reference evidence="1" key="1">
    <citation type="journal article" date="2018" name="Nat. Plants">
        <title>Whole-genome landscape of Medicago truncatula symbiotic genes.</title>
        <authorList>
            <person name="Pecrix Y."/>
            <person name="Gamas P."/>
            <person name="Carrere S."/>
        </authorList>
    </citation>
    <scope>NUCLEOTIDE SEQUENCE</scope>
    <source>
        <tissue evidence="1">Leaves</tissue>
    </source>
</reference>
<dbReference type="Gramene" id="rna11339">
    <property type="protein sequence ID" value="RHN75172.1"/>
    <property type="gene ID" value="gene11339"/>
</dbReference>
<dbReference type="AlphaFoldDB" id="A0A396JCZ7"/>